<gene>
    <name evidence="1" type="ORF">OG913_16360</name>
</gene>
<name>A0ABZ1T138_9ACTN</name>
<dbReference type="EMBL" id="CP108085">
    <property type="protein sequence ID" value="WUP78504.1"/>
    <property type="molecule type" value="Genomic_DNA"/>
</dbReference>
<organism evidence="1 2">
    <name type="scientific">Microbispora hainanensis</name>
    <dbReference type="NCBI Taxonomy" id="568844"/>
    <lineage>
        <taxon>Bacteria</taxon>
        <taxon>Bacillati</taxon>
        <taxon>Actinomycetota</taxon>
        <taxon>Actinomycetes</taxon>
        <taxon>Streptosporangiales</taxon>
        <taxon>Streptosporangiaceae</taxon>
        <taxon>Microbispora</taxon>
    </lineage>
</organism>
<proteinExistence type="predicted"/>
<dbReference type="Proteomes" id="UP001432011">
    <property type="component" value="Chromosome"/>
</dbReference>
<accession>A0ABZ1T138</accession>
<protein>
    <recommendedName>
        <fullName evidence="3">Restriction endonuclease type IV Mrr domain-containing protein</fullName>
    </recommendedName>
</protein>
<evidence type="ECO:0000313" key="2">
    <source>
        <dbReference type="Proteomes" id="UP001432011"/>
    </source>
</evidence>
<reference evidence="1" key="1">
    <citation type="submission" date="2022-10" db="EMBL/GenBank/DDBJ databases">
        <title>The complete genomes of actinobacterial strains from the NBC collection.</title>
        <authorList>
            <person name="Joergensen T.S."/>
            <person name="Alvarez Arevalo M."/>
            <person name="Sterndorff E.B."/>
            <person name="Faurdal D."/>
            <person name="Vuksanovic O."/>
            <person name="Mourched A.-S."/>
            <person name="Charusanti P."/>
            <person name="Shaw S."/>
            <person name="Blin K."/>
            <person name="Weber T."/>
        </authorList>
    </citation>
    <scope>NUCLEOTIDE SEQUENCE</scope>
    <source>
        <strain evidence="1">NBC_00254</strain>
    </source>
</reference>
<dbReference type="RefSeq" id="WP_328710663.1">
    <property type="nucleotide sequence ID" value="NZ_CP108085.1"/>
</dbReference>
<evidence type="ECO:0008006" key="3">
    <source>
        <dbReference type="Google" id="ProtNLM"/>
    </source>
</evidence>
<keyword evidence="2" id="KW-1185">Reference proteome</keyword>
<evidence type="ECO:0000313" key="1">
    <source>
        <dbReference type="EMBL" id="WUP78504.1"/>
    </source>
</evidence>
<sequence>MRERDGTGIVVGRSPGVKFKKQADALGDLGGVLLTSGFFNLSAAALRCGDCGTVVVPGR</sequence>